<feature type="domain" description="ABC transporter" evidence="8">
    <location>
        <begin position="352"/>
        <end position="587"/>
    </location>
</feature>
<dbReference type="SUPFAM" id="SSF90123">
    <property type="entry name" value="ABC transporter transmembrane region"/>
    <property type="match status" value="1"/>
</dbReference>
<dbReference type="InterPro" id="IPR011527">
    <property type="entry name" value="ABC1_TM_dom"/>
</dbReference>
<dbReference type="InterPro" id="IPR003439">
    <property type="entry name" value="ABC_transporter-like_ATP-bd"/>
</dbReference>
<dbReference type="GO" id="GO:0016887">
    <property type="term" value="F:ATP hydrolysis activity"/>
    <property type="evidence" value="ECO:0007669"/>
    <property type="project" value="InterPro"/>
</dbReference>
<dbReference type="PANTHER" id="PTHR43394:SF1">
    <property type="entry name" value="ATP-BINDING CASSETTE SUB-FAMILY B MEMBER 10, MITOCHONDRIAL"/>
    <property type="match status" value="1"/>
</dbReference>
<dbReference type="Gene3D" id="3.40.50.300">
    <property type="entry name" value="P-loop containing nucleotide triphosphate hydrolases"/>
    <property type="match status" value="1"/>
</dbReference>
<dbReference type="InterPro" id="IPR036640">
    <property type="entry name" value="ABC1_TM_sf"/>
</dbReference>
<feature type="transmembrane region" description="Helical" evidence="7">
    <location>
        <begin position="36"/>
        <end position="58"/>
    </location>
</feature>
<dbReference type="EMBL" id="JRHC01000009">
    <property type="protein sequence ID" value="KJF41760.1"/>
    <property type="molecule type" value="Genomic_DNA"/>
</dbReference>
<proteinExistence type="predicted"/>
<dbReference type="Pfam" id="PF00005">
    <property type="entry name" value="ABC_tran"/>
    <property type="match status" value="1"/>
</dbReference>
<sequence>MNYNLNRTPDENEKKLPFLKSLKKLVAIISGERRNLIIAFAAIAINAALSLAGAYIIGYTVDNYVQTKDYHGILLFSGILLTMYVVAFFVNYAQMIMMGGIGQRMLYSLRNSVFHKLQELPLDFFNQNKSGDLISRINNDTQKVNEFFSQSLMRFIGGIITMTGAGILLLVINLPLGLAALSPALLLLVFTKIISPWIRRKNEASLKSLGDLSAEIQESLANFKVVVAFNRRDYFRKRFTAANEENYKHSVYAGIANNVLNPVYTFAANLGQLIVLALGIYLIIQGNFSIGLLISFIAYVMNFYNPLRQLAILWANFQQALAAWDRISYLLSLENNLEVTKESEIQKNASLVNFNDVSFSYPNGKEVLHKVSFDLERGKTYAFIGPTGGGKTTTASLIARLYDATKGTILLDGKDIKSYDPAERTAKIGVILQDPILFSGTVRENILYGNETMAALSNEELQQSLEEAGLGSLLQRFDSGLETTIQMTGDGISLGQKQLIAFMRAILRKPELLILDEATANIDTVTEHQLETIINNLPASTSKVIIAHRLNTIENADEIFFVNSGEITAAGSLDKALDLLMRGAMES</sequence>
<dbReference type="InterPro" id="IPR003593">
    <property type="entry name" value="AAA+_ATPase"/>
</dbReference>
<accession>A0A0D8J488</accession>
<keyword evidence="4" id="KW-0067">ATP-binding</keyword>
<comment type="subcellular location">
    <subcellularLocation>
        <location evidence="1">Cell membrane</location>
        <topology evidence="1">Multi-pass membrane protein</topology>
    </subcellularLocation>
</comment>
<evidence type="ECO:0000256" key="7">
    <source>
        <dbReference type="SAM" id="Phobius"/>
    </source>
</evidence>
<dbReference type="GO" id="GO:0005886">
    <property type="term" value="C:plasma membrane"/>
    <property type="evidence" value="ECO:0007669"/>
    <property type="project" value="UniProtKB-SubCell"/>
</dbReference>
<dbReference type="SUPFAM" id="SSF52540">
    <property type="entry name" value="P-loop containing nucleoside triphosphate hydrolases"/>
    <property type="match status" value="1"/>
</dbReference>
<dbReference type="AlphaFoldDB" id="A0A0D8J488"/>
<evidence type="ECO:0000256" key="4">
    <source>
        <dbReference type="ARBA" id="ARBA00022840"/>
    </source>
</evidence>
<dbReference type="InterPro" id="IPR027417">
    <property type="entry name" value="P-loop_NTPase"/>
</dbReference>
<evidence type="ECO:0000256" key="3">
    <source>
        <dbReference type="ARBA" id="ARBA00022741"/>
    </source>
</evidence>
<evidence type="ECO:0000256" key="6">
    <source>
        <dbReference type="ARBA" id="ARBA00023136"/>
    </source>
</evidence>
<feature type="domain" description="ABC transmembrane type-1" evidence="9">
    <location>
        <begin position="37"/>
        <end position="319"/>
    </location>
</feature>
<evidence type="ECO:0000256" key="2">
    <source>
        <dbReference type="ARBA" id="ARBA00022692"/>
    </source>
</evidence>
<keyword evidence="6 7" id="KW-0472">Membrane</keyword>
<dbReference type="Gene3D" id="1.20.1560.10">
    <property type="entry name" value="ABC transporter type 1, transmembrane domain"/>
    <property type="match status" value="1"/>
</dbReference>
<evidence type="ECO:0000256" key="5">
    <source>
        <dbReference type="ARBA" id="ARBA00022989"/>
    </source>
</evidence>
<dbReference type="GO" id="GO:0015421">
    <property type="term" value="F:ABC-type oligopeptide transporter activity"/>
    <property type="evidence" value="ECO:0007669"/>
    <property type="project" value="TreeGrafter"/>
</dbReference>
<dbReference type="SMART" id="SM00382">
    <property type="entry name" value="AAA"/>
    <property type="match status" value="1"/>
</dbReference>
<protein>
    <submittedName>
        <fullName evidence="10">Multidrug ABC transporter</fullName>
    </submittedName>
</protein>
<evidence type="ECO:0000313" key="11">
    <source>
        <dbReference type="Proteomes" id="UP000032544"/>
    </source>
</evidence>
<name>A0A0D8J488_9BACT</name>
<dbReference type="CDD" id="cd18547">
    <property type="entry name" value="ABC_6TM_Tm288_like"/>
    <property type="match status" value="1"/>
</dbReference>
<dbReference type="PANTHER" id="PTHR43394">
    <property type="entry name" value="ATP-DEPENDENT PERMEASE MDL1, MITOCHONDRIAL"/>
    <property type="match status" value="1"/>
</dbReference>
<feature type="transmembrane region" description="Helical" evidence="7">
    <location>
        <begin position="70"/>
        <end position="90"/>
    </location>
</feature>
<dbReference type="PROSITE" id="PS50929">
    <property type="entry name" value="ABC_TM1F"/>
    <property type="match status" value="1"/>
</dbReference>
<feature type="transmembrane region" description="Helical" evidence="7">
    <location>
        <begin position="178"/>
        <end position="198"/>
    </location>
</feature>
<feature type="transmembrane region" description="Helical" evidence="7">
    <location>
        <begin position="152"/>
        <end position="172"/>
    </location>
</feature>
<dbReference type="PROSITE" id="PS50893">
    <property type="entry name" value="ABC_TRANSPORTER_2"/>
    <property type="match status" value="1"/>
</dbReference>
<evidence type="ECO:0000256" key="1">
    <source>
        <dbReference type="ARBA" id="ARBA00004651"/>
    </source>
</evidence>
<keyword evidence="11" id="KW-1185">Reference proteome</keyword>
<gene>
    <name evidence="10" type="ORF">LH29_23855</name>
</gene>
<organism evidence="10 11">
    <name type="scientific">Draconibacterium sediminis</name>
    <dbReference type="NCBI Taxonomy" id="1544798"/>
    <lineage>
        <taxon>Bacteria</taxon>
        <taxon>Pseudomonadati</taxon>
        <taxon>Bacteroidota</taxon>
        <taxon>Bacteroidia</taxon>
        <taxon>Marinilabiliales</taxon>
        <taxon>Prolixibacteraceae</taxon>
        <taxon>Draconibacterium</taxon>
    </lineage>
</organism>
<comment type="caution">
    <text evidence="10">The sequence shown here is derived from an EMBL/GenBank/DDBJ whole genome shotgun (WGS) entry which is preliminary data.</text>
</comment>
<dbReference type="STRING" id="1544798.LH29_23855"/>
<evidence type="ECO:0000313" key="10">
    <source>
        <dbReference type="EMBL" id="KJF41760.1"/>
    </source>
</evidence>
<reference evidence="10 11" key="1">
    <citation type="submission" date="2014-09" db="EMBL/GenBank/DDBJ databases">
        <title>Draft Genome Sequence of Draconibacterium sp. JN14CK-3.</title>
        <authorList>
            <person name="Dong C."/>
            <person name="Lai Q."/>
            <person name="Shao Z."/>
        </authorList>
    </citation>
    <scope>NUCLEOTIDE SEQUENCE [LARGE SCALE GENOMIC DNA]</scope>
    <source>
        <strain evidence="10 11">JN14CK-3</strain>
    </source>
</reference>
<dbReference type="RefSeq" id="WP_045033653.1">
    <property type="nucleotide sequence ID" value="NZ_JRHC01000009.1"/>
</dbReference>
<dbReference type="GO" id="GO:0005524">
    <property type="term" value="F:ATP binding"/>
    <property type="evidence" value="ECO:0007669"/>
    <property type="project" value="UniProtKB-KW"/>
</dbReference>
<dbReference type="InterPro" id="IPR039421">
    <property type="entry name" value="Type_1_exporter"/>
</dbReference>
<evidence type="ECO:0000259" key="8">
    <source>
        <dbReference type="PROSITE" id="PS50893"/>
    </source>
</evidence>
<dbReference type="Proteomes" id="UP000032544">
    <property type="component" value="Unassembled WGS sequence"/>
</dbReference>
<keyword evidence="3" id="KW-0547">Nucleotide-binding</keyword>
<evidence type="ECO:0000259" key="9">
    <source>
        <dbReference type="PROSITE" id="PS50929"/>
    </source>
</evidence>
<dbReference type="Pfam" id="PF00664">
    <property type="entry name" value="ABC_membrane"/>
    <property type="match status" value="1"/>
</dbReference>
<dbReference type="PATRIC" id="fig|1544798.3.peg.4957"/>
<keyword evidence="5 7" id="KW-1133">Transmembrane helix</keyword>
<keyword evidence="2 7" id="KW-0812">Transmembrane</keyword>
<dbReference type="OrthoDB" id="9760358at2"/>